<evidence type="ECO:0000313" key="1">
    <source>
        <dbReference type="EMBL" id="EXX54401.1"/>
    </source>
</evidence>
<name>A0A015K4P7_RHIIW</name>
<comment type="caution">
    <text evidence="1">The sequence shown here is derived from an EMBL/GenBank/DDBJ whole genome shotgun (WGS) entry which is preliminary data.</text>
</comment>
<organism evidence="1 2">
    <name type="scientific">Rhizophagus irregularis (strain DAOM 197198w)</name>
    <name type="common">Glomus intraradices</name>
    <dbReference type="NCBI Taxonomy" id="1432141"/>
    <lineage>
        <taxon>Eukaryota</taxon>
        <taxon>Fungi</taxon>
        <taxon>Fungi incertae sedis</taxon>
        <taxon>Mucoromycota</taxon>
        <taxon>Glomeromycotina</taxon>
        <taxon>Glomeromycetes</taxon>
        <taxon>Glomerales</taxon>
        <taxon>Glomeraceae</taxon>
        <taxon>Rhizophagus</taxon>
    </lineage>
</organism>
<evidence type="ECO:0000313" key="2">
    <source>
        <dbReference type="Proteomes" id="UP000022910"/>
    </source>
</evidence>
<reference evidence="1 2" key="1">
    <citation type="submission" date="2014-02" db="EMBL/GenBank/DDBJ databases">
        <title>Single nucleus genome sequencing reveals high similarity among nuclei of an endomycorrhizal fungus.</title>
        <authorList>
            <person name="Lin K."/>
            <person name="Geurts R."/>
            <person name="Zhang Z."/>
            <person name="Limpens E."/>
            <person name="Saunders D.G."/>
            <person name="Mu D."/>
            <person name="Pang E."/>
            <person name="Cao H."/>
            <person name="Cha H."/>
            <person name="Lin T."/>
            <person name="Zhou Q."/>
            <person name="Shang Y."/>
            <person name="Li Y."/>
            <person name="Ivanov S."/>
            <person name="Sharma T."/>
            <person name="Velzen R.V."/>
            <person name="Ruijter N.D."/>
            <person name="Aanen D.K."/>
            <person name="Win J."/>
            <person name="Kamoun S."/>
            <person name="Bisseling T."/>
            <person name="Huang S."/>
        </authorList>
    </citation>
    <scope>NUCLEOTIDE SEQUENCE [LARGE SCALE GENOMIC DNA]</scope>
    <source>
        <strain evidence="2">DAOM197198w</strain>
    </source>
</reference>
<dbReference type="AlphaFoldDB" id="A0A015K4P7"/>
<proteinExistence type="predicted"/>
<dbReference type="EMBL" id="JEMT01028488">
    <property type="protein sequence ID" value="EXX54401.1"/>
    <property type="molecule type" value="Genomic_DNA"/>
</dbReference>
<dbReference type="HOGENOM" id="CLU_2905372_0_0_1"/>
<keyword evidence="2" id="KW-1185">Reference proteome</keyword>
<sequence length="62" mass="7038">MNLDQFTTIRCYHKKNASVQLHVFRVLTYLTNATDAIDVVDITGRNAFIYSAKVIVIGEAFM</sequence>
<gene>
    <name evidence="1" type="ORF">RirG_234920</name>
</gene>
<dbReference type="Proteomes" id="UP000022910">
    <property type="component" value="Unassembled WGS sequence"/>
</dbReference>
<protein>
    <submittedName>
        <fullName evidence="1">Uncharacterized protein</fullName>
    </submittedName>
</protein>
<accession>A0A015K4P7</accession>